<protein>
    <submittedName>
        <fullName evidence="2">Protein SLOW GREEN 1, chloroplastic</fullName>
    </submittedName>
</protein>
<dbReference type="SUPFAM" id="SSF48452">
    <property type="entry name" value="TPR-like"/>
    <property type="match status" value="1"/>
</dbReference>
<organism evidence="1 2">
    <name type="scientific">Vigna radiata var. radiata</name>
    <name type="common">Mung bean</name>
    <name type="synonym">Phaseolus aureus</name>
    <dbReference type="NCBI Taxonomy" id="3916"/>
    <lineage>
        <taxon>Eukaryota</taxon>
        <taxon>Viridiplantae</taxon>
        <taxon>Streptophyta</taxon>
        <taxon>Embryophyta</taxon>
        <taxon>Tracheophyta</taxon>
        <taxon>Spermatophyta</taxon>
        <taxon>Magnoliopsida</taxon>
        <taxon>eudicotyledons</taxon>
        <taxon>Gunneridae</taxon>
        <taxon>Pentapetalae</taxon>
        <taxon>rosids</taxon>
        <taxon>fabids</taxon>
        <taxon>Fabales</taxon>
        <taxon>Fabaceae</taxon>
        <taxon>Papilionoideae</taxon>
        <taxon>50 kb inversion clade</taxon>
        <taxon>NPAAA clade</taxon>
        <taxon>indigoferoid/millettioid clade</taxon>
        <taxon>Phaseoleae</taxon>
        <taxon>Vigna</taxon>
    </lineage>
</organism>
<sequence length="383" mass="43815">MLKDLLLLHHHHHHQRVPPMFSLLSPSRALPMDSLPKLRHPNITLNQHTLPFPTLLSSSLSFRSRPPSQFSSSSSSFRLPSIRASISRSSNDPASPTSKNALSLSPFLQTLNSFLAPLAQTTCIVIAATAFFFMRFHHTPATAVTLSPPAADSETAFTEEEAERVLEERLSANPADVDVLRALMECKIKARKIDEAFGVLDRLIELQPEEYEWPLLKANMHIYNDNHAAARELFEEMLKKDPLRVEAFHGLVMATSQLNEPLKALLKRVEEATEACKKQNRNSDVRDFRLLIAQIKVMEGNFPEALKAYQDLVKEEPRDFRPYLCQGIIYTLLRKKDEADKQFDKFRRLVPKDHPYMEYFEDNMFATKFFSQKLEREGAGVRD</sequence>
<dbReference type="Pfam" id="PF13432">
    <property type="entry name" value="TPR_16"/>
    <property type="match status" value="1"/>
</dbReference>
<dbReference type="RefSeq" id="XP_014494844.1">
    <property type="nucleotide sequence ID" value="XM_014639358.2"/>
</dbReference>
<dbReference type="InterPro" id="IPR011990">
    <property type="entry name" value="TPR-like_helical_dom_sf"/>
</dbReference>
<dbReference type="GO" id="GO:0009535">
    <property type="term" value="C:chloroplast thylakoid membrane"/>
    <property type="evidence" value="ECO:0007669"/>
    <property type="project" value="TreeGrafter"/>
</dbReference>
<reference evidence="1" key="1">
    <citation type="journal article" date="2014" name="Nat. Commun.">
        <title>Genome sequence of mungbean and insights into evolution within Vigna species.</title>
        <authorList>
            <person name="Kang Y.J."/>
            <person name="Kim S.K."/>
            <person name="Kim M.Y."/>
            <person name="Lestari P."/>
            <person name="Kim K.H."/>
            <person name="Ha B.K."/>
            <person name="Jun T.H."/>
            <person name="Hwang W.J."/>
            <person name="Lee T."/>
            <person name="Lee J."/>
            <person name="Shim S."/>
            <person name="Yoon M.Y."/>
            <person name="Jang Y.E."/>
            <person name="Han K.S."/>
            <person name="Taeprayoon P."/>
            <person name="Yoon N."/>
            <person name="Somta P."/>
            <person name="Tanya P."/>
            <person name="Kim K.S."/>
            <person name="Gwag J.G."/>
            <person name="Moon J.K."/>
            <person name="Lee Y.H."/>
            <person name="Park B.S."/>
            <person name="Bombarely A."/>
            <person name="Doyle J.J."/>
            <person name="Jackson S.A."/>
            <person name="Schafleitner R."/>
            <person name="Srinives P."/>
            <person name="Varshney R.K."/>
            <person name="Lee S.H."/>
        </authorList>
    </citation>
    <scope>NUCLEOTIDE SEQUENCE [LARGE SCALE GENOMIC DNA]</scope>
    <source>
        <strain evidence="1">cv. VC1973A</strain>
    </source>
</reference>
<accession>A0A1S3TM45</accession>
<dbReference type="Gene3D" id="1.25.40.10">
    <property type="entry name" value="Tetratricopeptide repeat domain"/>
    <property type="match status" value="1"/>
</dbReference>
<dbReference type="PANTHER" id="PTHR26312">
    <property type="entry name" value="TETRATRICOPEPTIDE REPEAT PROTEIN 5"/>
    <property type="match status" value="1"/>
</dbReference>
<gene>
    <name evidence="2" type="primary">LOC106756779</name>
</gene>
<dbReference type="GeneID" id="106756779"/>
<reference evidence="2" key="2">
    <citation type="submission" date="2025-08" db="UniProtKB">
        <authorList>
            <consortium name="RefSeq"/>
        </authorList>
    </citation>
    <scope>IDENTIFICATION</scope>
</reference>
<evidence type="ECO:0000313" key="2">
    <source>
        <dbReference type="RefSeq" id="XP_014494844.1"/>
    </source>
</evidence>
<dbReference type="PANTHER" id="PTHR26312:SF67">
    <property type="entry name" value="PROTEIN SLOW GREEN 1, CHLOROPLASTIC"/>
    <property type="match status" value="1"/>
</dbReference>
<keyword evidence="1" id="KW-1185">Reference proteome</keyword>
<dbReference type="STRING" id="3916.A0A1S3TM45"/>
<dbReference type="Proteomes" id="UP000087766">
    <property type="component" value="Chromosome 3"/>
</dbReference>
<dbReference type="KEGG" id="vra:106756779"/>
<proteinExistence type="predicted"/>
<dbReference type="OrthoDB" id="66906at2759"/>
<dbReference type="AlphaFoldDB" id="A0A1S3TM45"/>
<name>A0A1S3TM45_VIGRR</name>
<evidence type="ECO:0000313" key="1">
    <source>
        <dbReference type="Proteomes" id="UP000087766"/>
    </source>
</evidence>